<dbReference type="STRING" id="37001.A0A1A9W5V7"/>
<reference evidence="4" key="2">
    <citation type="submission" date="2020-05" db="UniProtKB">
        <authorList>
            <consortium name="EnsemblMetazoa"/>
        </authorList>
    </citation>
    <scope>IDENTIFICATION</scope>
    <source>
        <strain evidence="4">IAEA</strain>
    </source>
</reference>
<dbReference type="Proteomes" id="UP000091820">
    <property type="component" value="Unassembled WGS sequence"/>
</dbReference>
<evidence type="ECO:0000256" key="1">
    <source>
        <dbReference type="ARBA" id="ARBA00009993"/>
    </source>
</evidence>
<dbReference type="InterPro" id="IPR036296">
    <property type="entry name" value="SKP1-like_dim_sf"/>
</dbReference>
<reference evidence="5" key="1">
    <citation type="submission" date="2014-03" db="EMBL/GenBank/DDBJ databases">
        <authorList>
            <person name="Aksoy S."/>
            <person name="Warren W."/>
            <person name="Wilson R.K."/>
        </authorList>
    </citation>
    <scope>NUCLEOTIDE SEQUENCE [LARGE SCALE GENOMIC DNA]</scope>
    <source>
        <strain evidence="5">IAEA</strain>
    </source>
</reference>
<dbReference type="EnsemblMetazoa" id="GBRI007327-RA">
    <property type="protein sequence ID" value="GBRI007327-PA"/>
    <property type="gene ID" value="GBRI007327"/>
</dbReference>
<dbReference type="PANTHER" id="PTHR11165">
    <property type="entry name" value="SKP1"/>
    <property type="match status" value="1"/>
</dbReference>
<organism evidence="4 5">
    <name type="scientific">Glossina brevipalpis</name>
    <dbReference type="NCBI Taxonomy" id="37001"/>
    <lineage>
        <taxon>Eukaryota</taxon>
        <taxon>Metazoa</taxon>
        <taxon>Ecdysozoa</taxon>
        <taxon>Arthropoda</taxon>
        <taxon>Hexapoda</taxon>
        <taxon>Insecta</taxon>
        <taxon>Pterygota</taxon>
        <taxon>Neoptera</taxon>
        <taxon>Endopterygota</taxon>
        <taxon>Diptera</taxon>
        <taxon>Brachycera</taxon>
        <taxon>Muscomorpha</taxon>
        <taxon>Hippoboscoidea</taxon>
        <taxon>Glossinidae</taxon>
        <taxon>Glossina</taxon>
    </lineage>
</organism>
<dbReference type="SUPFAM" id="SSF81382">
    <property type="entry name" value="Skp1 dimerisation domain-like"/>
    <property type="match status" value="1"/>
</dbReference>
<dbReference type="VEuPathDB" id="VectorBase:GBRI007327"/>
<dbReference type="SUPFAM" id="SSF54695">
    <property type="entry name" value="POZ domain"/>
    <property type="match status" value="1"/>
</dbReference>
<evidence type="ECO:0000256" key="2">
    <source>
        <dbReference type="ARBA" id="ARBA00022786"/>
    </source>
</evidence>
<accession>A0A1A9W5V7</accession>
<evidence type="ECO:0000313" key="4">
    <source>
        <dbReference type="EnsemblMetazoa" id="GBRI007327-PA"/>
    </source>
</evidence>
<dbReference type="InterPro" id="IPR016073">
    <property type="entry name" value="Skp1_comp_POZ"/>
</dbReference>
<evidence type="ECO:0000313" key="5">
    <source>
        <dbReference type="Proteomes" id="UP000091820"/>
    </source>
</evidence>
<evidence type="ECO:0000259" key="3">
    <source>
        <dbReference type="Pfam" id="PF03931"/>
    </source>
</evidence>
<dbReference type="InterPro" id="IPR001232">
    <property type="entry name" value="SKP1-like"/>
</dbReference>
<dbReference type="InterPro" id="IPR011333">
    <property type="entry name" value="SKP1/BTB/POZ_sf"/>
</dbReference>
<dbReference type="Pfam" id="PF03931">
    <property type="entry name" value="Skp1_POZ"/>
    <property type="match status" value="1"/>
</dbReference>
<dbReference type="AlphaFoldDB" id="A0A1A9W5V7"/>
<sequence>MHPHSTIQNILDGMENCDNAVVPLPNIKSATLRKIIEWVNYHKADPLPSNEVKNHEYSFTKVRTVNISPWDAQFIGVDIEGLINLIASVHYLNIKHLLDISSKTLANMIHEWETPEKIQKIFIRRPTYLPVSLGAILLRRVVRKPRRFETTRCGEFGPLPIEKLRSFENSAVDSPLPLPVATQELILKTEFVSMQFFIIFLITSKGCDLKIFLGLSKKLSRNKIGESQNQRTAELEHHRIRERLLKF</sequence>
<dbReference type="SMART" id="SM00512">
    <property type="entry name" value="Skp1"/>
    <property type="match status" value="1"/>
</dbReference>
<dbReference type="InterPro" id="IPR016897">
    <property type="entry name" value="SKP1"/>
</dbReference>
<proteinExistence type="inferred from homology"/>
<protein>
    <recommendedName>
        <fullName evidence="3">SKP1 component POZ domain-containing protein</fullName>
    </recommendedName>
</protein>
<dbReference type="Gene3D" id="3.30.710.10">
    <property type="entry name" value="Potassium Channel Kv1.1, Chain A"/>
    <property type="match status" value="1"/>
</dbReference>
<comment type="similarity">
    <text evidence="1">Belongs to the SKP1 family.</text>
</comment>
<name>A0A1A9W5V7_9MUSC</name>
<dbReference type="GO" id="GO:0006511">
    <property type="term" value="P:ubiquitin-dependent protein catabolic process"/>
    <property type="evidence" value="ECO:0007669"/>
    <property type="project" value="InterPro"/>
</dbReference>
<keyword evidence="5" id="KW-1185">Reference proteome</keyword>
<feature type="domain" description="SKP1 component POZ" evidence="3">
    <location>
        <begin position="6"/>
        <end position="43"/>
    </location>
</feature>
<keyword evidence="2" id="KW-0833">Ubl conjugation pathway</keyword>